<evidence type="ECO:0000259" key="11">
    <source>
        <dbReference type="PROSITE" id="PS51198"/>
    </source>
</evidence>
<evidence type="ECO:0000256" key="7">
    <source>
        <dbReference type="ARBA" id="ARBA00034808"/>
    </source>
</evidence>
<dbReference type="EC" id="5.6.2.4" evidence="7"/>
<keyword evidence="14" id="KW-1185">Reference proteome</keyword>
<evidence type="ECO:0000313" key="13">
    <source>
        <dbReference type="EMBL" id="APW39025.1"/>
    </source>
</evidence>
<evidence type="ECO:0000256" key="8">
    <source>
        <dbReference type="ARBA" id="ARBA00034923"/>
    </source>
</evidence>
<comment type="catalytic activity">
    <reaction evidence="6">
        <text>Couples ATP hydrolysis with the unwinding of duplex DNA by translocating in the 3'-5' direction.</text>
        <dbReference type="EC" id="5.6.2.4"/>
    </reaction>
</comment>
<proteinExistence type="predicted"/>
<protein>
    <recommendedName>
        <fullName evidence="7">DNA 3'-5' helicase</fullName>
        <ecNumber evidence="7">5.6.2.4</ecNumber>
    </recommendedName>
    <alternativeName>
        <fullName evidence="8">DNA 3'-5' helicase II</fullName>
    </alternativeName>
</protein>
<dbReference type="RefSeq" id="WP_076201080.1">
    <property type="nucleotide sequence ID" value="NZ_CP019236.1"/>
</dbReference>
<dbReference type="STRING" id="1842727.RD110_18925"/>
<keyword evidence="4 10" id="KW-0067">ATP-binding</keyword>
<comment type="catalytic activity">
    <reaction evidence="9">
        <text>ATP + H2O = ADP + phosphate + H(+)</text>
        <dbReference type="Rhea" id="RHEA:13065"/>
        <dbReference type="ChEBI" id="CHEBI:15377"/>
        <dbReference type="ChEBI" id="CHEBI:15378"/>
        <dbReference type="ChEBI" id="CHEBI:30616"/>
        <dbReference type="ChEBI" id="CHEBI:43474"/>
        <dbReference type="ChEBI" id="CHEBI:456216"/>
        <dbReference type="EC" id="5.6.2.4"/>
    </reaction>
</comment>
<evidence type="ECO:0000256" key="6">
    <source>
        <dbReference type="ARBA" id="ARBA00034617"/>
    </source>
</evidence>
<dbReference type="Gene3D" id="3.40.50.300">
    <property type="entry name" value="P-loop containing nucleotide triphosphate hydrolases"/>
    <property type="match status" value="3"/>
</dbReference>
<reference evidence="13 14" key="1">
    <citation type="submission" date="2017-01" db="EMBL/GenBank/DDBJ databases">
        <authorList>
            <person name="Mah S.A."/>
            <person name="Swanson W.J."/>
            <person name="Moy G.W."/>
            <person name="Vacquier V.D."/>
        </authorList>
    </citation>
    <scope>NUCLEOTIDE SEQUENCE [LARGE SCALE GENOMIC DNA]</scope>
    <source>
        <strain evidence="13 14">DCY110</strain>
    </source>
</reference>
<dbReference type="InterPro" id="IPR014016">
    <property type="entry name" value="UvrD-like_ATP-bd"/>
</dbReference>
<sequence length="670" mass="73582">MNLPAGHASAKTIAHFVPKAIVPTAEQLAIQISPARMAIVEANAGASKTTVLALRMAEAWTRHTHPDNILALTYTEAASTALKAALRKLGVAAAVVAQFRIATFEDFCTEVLAEIEGGAVPVYTEAEQLSPFIWQAVDWVAEHPGARWRSELLMPTLGDHGMTDAFLQQAEVLKGTMADLLQREEQTVSPDYAASIGVEYTQLRIFLAFEKIRRANPEKPAFRSRQDATYDLACMIHAGEALRHHARWPRTARVIVVDEMHDMNQAMFTVLQALLASNRAFFCGVGDIDQVIHKAAGADARFMRTELAAQNTHNTVFYPLTHSFRFSATLAGLAGRIAGKPYASMASHDTEVAVVRYQHTADCAQQVVQAAQAWKARPKAKMAEFAVLLRHAHQSVEIENALIEAGIPYTTQGFDSYVMRPEVLFVRGLLAVAADDLSSVAVEATRREVMRALMFFSASRIQVEGRERESQQDLLDDAIRSVTDNPLFLTSFFENQILRNAEPATRQRLAAAVQVARSHSGPGLLQALLAALQIQALVNNVLVSHQRRIEAAANLAWLARAAERFASPTQFFQHLNAAEQKQRESKNAKAASLVLASIASVKGLEFDCVSLPYLAQGEFPAPHADAQEELNTLYVGITRARRFLTLHASAERPSEFMGRIEKKAPGKKAP</sequence>
<dbReference type="InterPro" id="IPR027417">
    <property type="entry name" value="P-loop_NTPase"/>
</dbReference>
<dbReference type="InterPro" id="IPR014017">
    <property type="entry name" value="DNA_helicase_UvrD-like_C"/>
</dbReference>
<dbReference type="GO" id="GO:0000725">
    <property type="term" value="P:recombinational repair"/>
    <property type="evidence" value="ECO:0007669"/>
    <property type="project" value="TreeGrafter"/>
</dbReference>
<evidence type="ECO:0000256" key="1">
    <source>
        <dbReference type="ARBA" id="ARBA00022741"/>
    </source>
</evidence>
<dbReference type="EMBL" id="CP019236">
    <property type="protein sequence ID" value="APW39025.1"/>
    <property type="molecule type" value="Genomic_DNA"/>
</dbReference>
<dbReference type="OrthoDB" id="9792687at2"/>
<accession>A0A1P8JZ60</accession>
<keyword evidence="1 10" id="KW-0547">Nucleotide-binding</keyword>
<dbReference type="GO" id="GO:0043138">
    <property type="term" value="F:3'-5' DNA helicase activity"/>
    <property type="evidence" value="ECO:0007669"/>
    <property type="project" value="UniProtKB-EC"/>
</dbReference>
<dbReference type="PROSITE" id="PS51217">
    <property type="entry name" value="UVRD_HELICASE_CTER"/>
    <property type="match status" value="1"/>
</dbReference>
<dbReference type="PANTHER" id="PTHR11070">
    <property type="entry name" value="UVRD / RECB / PCRA DNA HELICASE FAMILY MEMBER"/>
    <property type="match status" value="1"/>
</dbReference>
<evidence type="ECO:0000313" key="14">
    <source>
        <dbReference type="Proteomes" id="UP000186609"/>
    </source>
</evidence>
<dbReference type="KEGG" id="rhy:RD110_18925"/>
<keyword evidence="2 10" id="KW-0378">Hydrolase</keyword>
<dbReference type="PANTHER" id="PTHR11070:SF2">
    <property type="entry name" value="ATP-DEPENDENT DNA HELICASE SRS2"/>
    <property type="match status" value="1"/>
</dbReference>
<dbReference type="AlphaFoldDB" id="A0A1P8JZ60"/>
<dbReference type="InterPro" id="IPR000212">
    <property type="entry name" value="DNA_helicase_UvrD/REP"/>
</dbReference>
<organism evidence="13 14">
    <name type="scientific">Rhodoferax koreensis</name>
    <dbReference type="NCBI Taxonomy" id="1842727"/>
    <lineage>
        <taxon>Bacteria</taxon>
        <taxon>Pseudomonadati</taxon>
        <taxon>Pseudomonadota</taxon>
        <taxon>Betaproteobacteria</taxon>
        <taxon>Burkholderiales</taxon>
        <taxon>Comamonadaceae</taxon>
        <taxon>Rhodoferax</taxon>
    </lineage>
</organism>
<keyword evidence="5" id="KW-0413">Isomerase</keyword>
<evidence type="ECO:0000256" key="5">
    <source>
        <dbReference type="ARBA" id="ARBA00023235"/>
    </source>
</evidence>
<feature type="domain" description="UvrD-like helicase ATP-binding" evidence="11">
    <location>
        <begin position="21"/>
        <end position="327"/>
    </location>
</feature>
<dbReference type="GO" id="GO:0005524">
    <property type="term" value="F:ATP binding"/>
    <property type="evidence" value="ECO:0007669"/>
    <property type="project" value="UniProtKB-UniRule"/>
</dbReference>
<dbReference type="PROSITE" id="PS51198">
    <property type="entry name" value="UVRD_HELICASE_ATP_BIND"/>
    <property type="match status" value="1"/>
</dbReference>
<evidence type="ECO:0000256" key="9">
    <source>
        <dbReference type="ARBA" id="ARBA00048988"/>
    </source>
</evidence>
<dbReference type="Gene3D" id="1.10.486.10">
    <property type="entry name" value="PCRA, domain 4"/>
    <property type="match status" value="1"/>
</dbReference>
<evidence type="ECO:0000256" key="4">
    <source>
        <dbReference type="ARBA" id="ARBA00022840"/>
    </source>
</evidence>
<evidence type="ECO:0000256" key="2">
    <source>
        <dbReference type="ARBA" id="ARBA00022801"/>
    </source>
</evidence>
<dbReference type="Pfam" id="PF00580">
    <property type="entry name" value="UvrD-helicase"/>
    <property type="match status" value="1"/>
</dbReference>
<feature type="domain" description="UvrD-like helicase C-terminal" evidence="12">
    <location>
        <begin position="321"/>
        <end position="603"/>
    </location>
</feature>
<dbReference type="GO" id="GO:0016887">
    <property type="term" value="F:ATP hydrolysis activity"/>
    <property type="evidence" value="ECO:0007669"/>
    <property type="project" value="RHEA"/>
</dbReference>
<feature type="binding site" evidence="10">
    <location>
        <begin position="42"/>
        <end position="49"/>
    </location>
    <ligand>
        <name>ATP</name>
        <dbReference type="ChEBI" id="CHEBI:30616"/>
    </ligand>
</feature>
<gene>
    <name evidence="13" type="ORF">RD110_18925</name>
</gene>
<keyword evidence="3 10" id="KW-0347">Helicase</keyword>
<evidence type="ECO:0000256" key="3">
    <source>
        <dbReference type="ARBA" id="ARBA00022806"/>
    </source>
</evidence>
<evidence type="ECO:0000259" key="12">
    <source>
        <dbReference type="PROSITE" id="PS51217"/>
    </source>
</evidence>
<dbReference type="GO" id="GO:0003677">
    <property type="term" value="F:DNA binding"/>
    <property type="evidence" value="ECO:0007669"/>
    <property type="project" value="InterPro"/>
</dbReference>
<dbReference type="Pfam" id="PF13361">
    <property type="entry name" value="UvrD_C"/>
    <property type="match status" value="1"/>
</dbReference>
<name>A0A1P8JZ60_9BURK</name>
<dbReference type="Proteomes" id="UP000186609">
    <property type="component" value="Chromosome"/>
</dbReference>
<evidence type="ECO:0000256" key="10">
    <source>
        <dbReference type="PROSITE-ProRule" id="PRU00560"/>
    </source>
</evidence>
<dbReference type="SUPFAM" id="SSF52540">
    <property type="entry name" value="P-loop containing nucleoside triphosphate hydrolases"/>
    <property type="match status" value="1"/>
</dbReference>